<dbReference type="EMBL" id="KQ459590">
    <property type="protein sequence ID" value="KPI97153.1"/>
    <property type="molecule type" value="Genomic_DNA"/>
</dbReference>
<keyword evidence="3" id="KW-1185">Reference proteome</keyword>
<evidence type="ECO:0000313" key="2">
    <source>
        <dbReference type="EMBL" id="KPI97153.1"/>
    </source>
</evidence>
<dbReference type="AlphaFoldDB" id="A0A194PVY1"/>
<gene>
    <name evidence="2" type="ORF">RR46_09060</name>
</gene>
<sequence length="405" mass="47638">MSINNINSKEYNNFISLNDFSNDLKEAIIRIIKKEGYERCKIAKRIISSKGGNFLGTLYEVDINGTTKGGYKETNLFIKEAKVLKKIRIISIENVYSNEVFFYNELANIIFDLQNKANVPENDKFKLPKGYNESYEKAIILENLARKGFEIYDRKYGMSLKLAELTVEQLAKFHGMSFVIENKDSKYYDKSIKCRKQQMIFDADWNVFITNVCSKIIDVLENDILKDKVKKLVPKMQSKLQEYMLDSSPVDVLCHGDYKPQNIMMKKINGDIIEVMALDYQLIYYGCPINDLLFFIFSGTDREFRKKYMNHLKSLYHESLKKFLEHFKIDVEHVFSRKQFEQTFKDRLEYGLLAGVYMSYFQFVREDDVVHFGEMALSELDINPCDGYKNWIRGLIDDFIEWGYL</sequence>
<dbReference type="Proteomes" id="UP000053268">
    <property type="component" value="Unassembled WGS sequence"/>
</dbReference>
<protein>
    <recommendedName>
        <fullName evidence="1">CHK kinase-like domain-containing protein</fullName>
    </recommendedName>
</protein>
<evidence type="ECO:0000259" key="1">
    <source>
        <dbReference type="SMART" id="SM00587"/>
    </source>
</evidence>
<reference evidence="2 3" key="1">
    <citation type="journal article" date="2015" name="Nat. Commun.">
        <title>Outbred genome sequencing and CRISPR/Cas9 gene editing in butterflies.</title>
        <authorList>
            <person name="Li X."/>
            <person name="Fan D."/>
            <person name="Zhang W."/>
            <person name="Liu G."/>
            <person name="Zhang L."/>
            <person name="Zhao L."/>
            <person name="Fang X."/>
            <person name="Chen L."/>
            <person name="Dong Y."/>
            <person name="Chen Y."/>
            <person name="Ding Y."/>
            <person name="Zhao R."/>
            <person name="Feng M."/>
            <person name="Zhu Y."/>
            <person name="Feng Y."/>
            <person name="Jiang X."/>
            <person name="Zhu D."/>
            <person name="Xiang H."/>
            <person name="Feng X."/>
            <person name="Li S."/>
            <person name="Wang J."/>
            <person name="Zhang G."/>
            <person name="Kronforst M.R."/>
            <person name="Wang W."/>
        </authorList>
    </citation>
    <scope>NUCLEOTIDE SEQUENCE [LARGE SCALE GENOMIC DNA]</scope>
    <source>
        <strain evidence="2">Ya'a_city_454_Px</strain>
        <tissue evidence="2">Whole body</tissue>
    </source>
</reference>
<dbReference type="PANTHER" id="PTHR11012">
    <property type="entry name" value="PROTEIN KINASE-LIKE DOMAIN-CONTAINING"/>
    <property type="match status" value="1"/>
</dbReference>
<dbReference type="SMART" id="SM00587">
    <property type="entry name" value="CHK"/>
    <property type="match status" value="1"/>
</dbReference>
<dbReference type="InterPro" id="IPR015897">
    <property type="entry name" value="CHK_kinase-like"/>
</dbReference>
<proteinExistence type="predicted"/>
<organism evidence="2 3">
    <name type="scientific">Papilio xuthus</name>
    <name type="common">Asian swallowtail butterfly</name>
    <dbReference type="NCBI Taxonomy" id="66420"/>
    <lineage>
        <taxon>Eukaryota</taxon>
        <taxon>Metazoa</taxon>
        <taxon>Ecdysozoa</taxon>
        <taxon>Arthropoda</taxon>
        <taxon>Hexapoda</taxon>
        <taxon>Insecta</taxon>
        <taxon>Pterygota</taxon>
        <taxon>Neoptera</taxon>
        <taxon>Endopterygota</taxon>
        <taxon>Lepidoptera</taxon>
        <taxon>Glossata</taxon>
        <taxon>Ditrysia</taxon>
        <taxon>Papilionoidea</taxon>
        <taxon>Papilionidae</taxon>
        <taxon>Papilioninae</taxon>
        <taxon>Papilio</taxon>
    </lineage>
</organism>
<dbReference type="Pfam" id="PF02958">
    <property type="entry name" value="EcKL"/>
    <property type="match status" value="1"/>
</dbReference>
<name>A0A194PVY1_PAPXU</name>
<dbReference type="SUPFAM" id="SSF56112">
    <property type="entry name" value="Protein kinase-like (PK-like)"/>
    <property type="match status" value="1"/>
</dbReference>
<evidence type="ECO:0000313" key="3">
    <source>
        <dbReference type="Proteomes" id="UP000053268"/>
    </source>
</evidence>
<accession>A0A194PVY1</accession>
<feature type="domain" description="CHK kinase-like" evidence="1">
    <location>
        <begin position="139"/>
        <end position="326"/>
    </location>
</feature>
<dbReference type="PANTHER" id="PTHR11012:SF30">
    <property type="entry name" value="PROTEIN KINASE-LIKE DOMAIN-CONTAINING"/>
    <property type="match status" value="1"/>
</dbReference>
<dbReference type="InterPro" id="IPR004119">
    <property type="entry name" value="EcKL"/>
</dbReference>
<dbReference type="InterPro" id="IPR011009">
    <property type="entry name" value="Kinase-like_dom_sf"/>
</dbReference>
<dbReference type="Gene3D" id="3.90.1200.10">
    <property type="match status" value="1"/>
</dbReference>